<dbReference type="Proteomes" id="UP001057753">
    <property type="component" value="Unassembled WGS sequence"/>
</dbReference>
<dbReference type="InterPro" id="IPR036390">
    <property type="entry name" value="WH_DNA-bd_sf"/>
</dbReference>
<evidence type="ECO:0000259" key="1">
    <source>
        <dbReference type="Pfam" id="PF03551"/>
    </source>
</evidence>
<dbReference type="InterPro" id="IPR036388">
    <property type="entry name" value="WH-like_DNA-bd_sf"/>
</dbReference>
<evidence type="ECO:0000313" key="2">
    <source>
        <dbReference type="EMBL" id="MCR6097482.1"/>
    </source>
</evidence>
<reference evidence="2" key="1">
    <citation type="submission" date="2020-06" db="EMBL/GenBank/DDBJ databases">
        <title>Insight into the genomes of haloalkaliphilic bacilli from Kenyan soda lakes.</title>
        <authorList>
            <person name="Mwirichia R."/>
            <person name="Villamizar G.C."/>
            <person name="Poehlein A."/>
            <person name="Mugweru J."/>
            <person name="Kipnyargis A."/>
            <person name="Kiplimo D."/>
            <person name="Orwa P."/>
            <person name="Daniel R."/>
        </authorList>
    </citation>
    <scope>NUCLEOTIDE SEQUENCE</scope>
    <source>
        <strain evidence="2">B1096_S55</strain>
    </source>
</reference>
<dbReference type="AlphaFoldDB" id="A0A9Q4B3T2"/>
<organism evidence="2 3">
    <name type="scientific">Salipaludibacillus agaradhaerens</name>
    <name type="common">Bacillus agaradhaerens</name>
    <dbReference type="NCBI Taxonomy" id="76935"/>
    <lineage>
        <taxon>Bacteria</taxon>
        <taxon>Bacillati</taxon>
        <taxon>Bacillota</taxon>
        <taxon>Bacilli</taxon>
        <taxon>Bacillales</taxon>
        <taxon>Bacillaceae</taxon>
    </lineage>
</organism>
<proteinExistence type="predicted"/>
<evidence type="ECO:0000313" key="3">
    <source>
        <dbReference type="Proteomes" id="UP001057753"/>
    </source>
</evidence>
<dbReference type="RefSeq" id="WP_257821871.1">
    <property type="nucleotide sequence ID" value="NZ_JABXYM010000001.1"/>
</dbReference>
<dbReference type="EMBL" id="JABXYM010000001">
    <property type="protein sequence ID" value="MCR6097482.1"/>
    <property type="molecule type" value="Genomic_DNA"/>
</dbReference>
<feature type="domain" description="Transcription regulator PadR N-terminal" evidence="1">
    <location>
        <begin position="52"/>
        <end position="120"/>
    </location>
</feature>
<gene>
    <name evidence="2" type="ORF">HXA33_13090</name>
</gene>
<dbReference type="Pfam" id="PF03551">
    <property type="entry name" value="PadR"/>
    <property type="match status" value="1"/>
</dbReference>
<keyword evidence="3" id="KW-1185">Reference proteome</keyword>
<dbReference type="Gene3D" id="1.10.10.10">
    <property type="entry name" value="Winged helix-like DNA-binding domain superfamily/Winged helix DNA-binding domain"/>
    <property type="match status" value="1"/>
</dbReference>
<dbReference type="InterPro" id="IPR005149">
    <property type="entry name" value="Tscrpt_reg_PadR_N"/>
</dbReference>
<sequence length="142" mass="16418">MHDPFNNLKQAMKETVFKDVSFSDERKNAVKETINQSPSPFHSWKIETIIAILVAIQHAPMHGYAISTHLFQKNDLIFQNKEGELYTLLHLLENKSILTSKWDGVKKYYTLTSKGKKHLAGYRQGNVKRDLSLKQLIEEVSF</sequence>
<accession>A0A9Q4B3T2</accession>
<dbReference type="NCBIfam" id="NF006931">
    <property type="entry name" value="PRK09416.1"/>
    <property type="match status" value="1"/>
</dbReference>
<protein>
    <submittedName>
        <fullName evidence="2">PadR family transcriptional regulator</fullName>
    </submittedName>
</protein>
<comment type="caution">
    <text evidence="2">The sequence shown here is derived from an EMBL/GenBank/DDBJ whole genome shotgun (WGS) entry which is preliminary data.</text>
</comment>
<dbReference type="PANTHER" id="PTHR43252">
    <property type="entry name" value="TRANSCRIPTIONAL REGULATOR YQJI"/>
    <property type="match status" value="1"/>
</dbReference>
<name>A0A9Q4B3T2_SALAG</name>
<dbReference type="PANTHER" id="PTHR43252:SF2">
    <property type="entry name" value="TRANSCRIPTION REGULATOR, PADR-LIKE FAMILY"/>
    <property type="match status" value="1"/>
</dbReference>
<dbReference type="SUPFAM" id="SSF46785">
    <property type="entry name" value="Winged helix' DNA-binding domain"/>
    <property type="match status" value="1"/>
</dbReference>